<reference evidence="3" key="1">
    <citation type="submission" date="2018-05" db="EMBL/GenBank/DDBJ databases">
        <title>Complete Genome Sequence of Methylobacterium sp. 17SD2-17.</title>
        <authorList>
            <person name="Srinivasan S."/>
        </authorList>
    </citation>
    <scope>NUCLEOTIDE SEQUENCE [LARGE SCALE GENOMIC DNA]</scope>
    <source>
        <strain evidence="3">17SD2-17</strain>
    </source>
</reference>
<dbReference type="RefSeq" id="WP_109894772.1">
    <property type="nucleotide sequence ID" value="NZ_CP029550.1"/>
</dbReference>
<protein>
    <submittedName>
        <fullName evidence="2">Uncharacterized protein</fullName>
    </submittedName>
</protein>
<dbReference type="EMBL" id="CP029550">
    <property type="protein sequence ID" value="AWN43710.1"/>
    <property type="molecule type" value="Genomic_DNA"/>
</dbReference>
<evidence type="ECO:0000256" key="1">
    <source>
        <dbReference type="SAM" id="MobiDB-lite"/>
    </source>
</evidence>
<sequence>MQRVKSQPVWLARRAERLRARRGKGRVVRWIAFASAAGDSRPEDGAGAGPEAVGVEAGARGPDGPAEAAGNIVRLRPRAARLETGDRV</sequence>
<name>A0A2U8WE12_9HYPH</name>
<gene>
    <name evidence="2" type="ORF">DK389_28355</name>
</gene>
<feature type="region of interest" description="Disordered" evidence="1">
    <location>
        <begin position="38"/>
        <end position="68"/>
    </location>
</feature>
<organism evidence="2 3">
    <name type="scientific">Methylobacterium durans</name>
    <dbReference type="NCBI Taxonomy" id="2202825"/>
    <lineage>
        <taxon>Bacteria</taxon>
        <taxon>Pseudomonadati</taxon>
        <taxon>Pseudomonadota</taxon>
        <taxon>Alphaproteobacteria</taxon>
        <taxon>Hyphomicrobiales</taxon>
        <taxon>Methylobacteriaceae</taxon>
        <taxon>Methylobacterium</taxon>
    </lineage>
</organism>
<evidence type="ECO:0000313" key="3">
    <source>
        <dbReference type="Proteomes" id="UP000245926"/>
    </source>
</evidence>
<evidence type="ECO:0000313" key="2">
    <source>
        <dbReference type="EMBL" id="AWN43710.1"/>
    </source>
</evidence>
<dbReference type="AlphaFoldDB" id="A0A2U8WE12"/>
<accession>A0A2U8WE12</accession>
<keyword evidence="3" id="KW-1185">Reference proteome</keyword>
<dbReference type="KEGG" id="mets:DK389_28355"/>
<proteinExistence type="predicted"/>
<dbReference type="Proteomes" id="UP000245926">
    <property type="component" value="Chromosome"/>
</dbReference>
<feature type="compositionally biased region" description="Low complexity" evidence="1">
    <location>
        <begin position="49"/>
        <end position="62"/>
    </location>
</feature>